<sequence length="142" mass="16932">MAITKYKSRKVTVDGYTFDSIDESKYYQALLMRRAKDEILNFEMQPKFVLIPGFKKQGKTFKAMTYTPDFLIYHIDGSEELIDIKGFSTQQGELRYKLFNYFYKDTKLTWLARNLKYGDKYGFVDYFELKKIRAKNKKSKEA</sequence>
<dbReference type="RefSeq" id="WP_011968952.1">
    <property type="nucleotide sequence ID" value="NZ_CP073279.1"/>
</dbReference>
<dbReference type="InterPro" id="IPR009414">
    <property type="entry name" value="DUF1064"/>
</dbReference>
<dbReference type="Gene3D" id="3.40.91.30">
    <property type="match status" value="1"/>
</dbReference>
<name>A0AAE2RWG6_CLOBE</name>
<organism evidence="1 2">
    <name type="scientific">Clostridium beijerinckii</name>
    <name type="common">Clostridium MP</name>
    <dbReference type="NCBI Taxonomy" id="1520"/>
    <lineage>
        <taxon>Bacteria</taxon>
        <taxon>Bacillati</taxon>
        <taxon>Bacillota</taxon>
        <taxon>Clostridia</taxon>
        <taxon>Eubacteriales</taxon>
        <taxon>Clostridiaceae</taxon>
        <taxon>Clostridium</taxon>
    </lineage>
</organism>
<reference evidence="1" key="1">
    <citation type="submission" date="2020-11" db="EMBL/GenBank/DDBJ databases">
        <authorList>
            <person name="Thieme N."/>
            <person name="Liebl W."/>
            <person name="Zverlov V."/>
        </authorList>
    </citation>
    <scope>NUCLEOTIDE SEQUENCE</scope>
    <source>
        <strain evidence="1">NT08</strain>
    </source>
</reference>
<protein>
    <submittedName>
        <fullName evidence="1">DUF1064 domain-containing protein</fullName>
    </submittedName>
</protein>
<dbReference type="OMA" id="TGWIEYD"/>
<gene>
    <name evidence="1" type="ORF">IS491_26915</name>
</gene>
<proteinExistence type="predicted"/>
<dbReference type="Pfam" id="PF06356">
    <property type="entry name" value="DUF1064"/>
    <property type="match status" value="1"/>
</dbReference>
<dbReference type="AlphaFoldDB" id="A0AAE2RWG6"/>
<dbReference type="Proteomes" id="UP000631418">
    <property type="component" value="Unassembled WGS sequence"/>
</dbReference>
<evidence type="ECO:0000313" key="2">
    <source>
        <dbReference type="Proteomes" id="UP000631418"/>
    </source>
</evidence>
<comment type="caution">
    <text evidence="1">The sequence shown here is derived from an EMBL/GenBank/DDBJ whole genome shotgun (WGS) entry which is preliminary data.</text>
</comment>
<dbReference type="EMBL" id="JADOEF010000004">
    <property type="protein sequence ID" value="MBF7812224.1"/>
    <property type="molecule type" value="Genomic_DNA"/>
</dbReference>
<evidence type="ECO:0000313" key="1">
    <source>
        <dbReference type="EMBL" id="MBF7812224.1"/>
    </source>
</evidence>
<accession>A0AAE2RWG6</accession>